<dbReference type="OrthoDB" id="17725at2759"/>
<sequence length="146" mass="16225">MHEQISTTAENEEQQIDSSVSDASLMSLAKRSLTKRSPKKTSPVKHLAEIPTSAASPNAQAHAWPDLIIRSRADFLHTLLVHARKNHRVDVAIMGSPHLWLASRVGDRKPQARQSCHLTPCFSSHHSALAPLTWFSTILHETSRIT</sequence>
<evidence type="ECO:0000313" key="2">
    <source>
        <dbReference type="EMBL" id="KAG8622920.1"/>
    </source>
</evidence>
<dbReference type="Proteomes" id="UP000809789">
    <property type="component" value="Unassembled WGS sequence"/>
</dbReference>
<feature type="compositionally biased region" description="Basic residues" evidence="1">
    <location>
        <begin position="32"/>
        <end position="43"/>
    </location>
</feature>
<organism evidence="2 3">
    <name type="scientific">Elsinoe batatas</name>
    <dbReference type="NCBI Taxonomy" id="2601811"/>
    <lineage>
        <taxon>Eukaryota</taxon>
        <taxon>Fungi</taxon>
        <taxon>Dikarya</taxon>
        <taxon>Ascomycota</taxon>
        <taxon>Pezizomycotina</taxon>
        <taxon>Dothideomycetes</taxon>
        <taxon>Dothideomycetidae</taxon>
        <taxon>Myriangiales</taxon>
        <taxon>Elsinoaceae</taxon>
        <taxon>Elsinoe</taxon>
    </lineage>
</organism>
<dbReference type="AlphaFoldDB" id="A0A8K0P921"/>
<evidence type="ECO:0000313" key="3">
    <source>
        <dbReference type="Proteomes" id="UP000809789"/>
    </source>
</evidence>
<accession>A0A8K0P921</accession>
<gene>
    <name evidence="2" type="ORF">KVT40_009237</name>
</gene>
<reference evidence="2" key="1">
    <citation type="submission" date="2021-07" db="EMBL/GenBank/DDBJ databases">
        <title>Elsinoe batatas strain:CRI-CJ2 Genome sequencing and assembly.</title>
        <authorList>
            <person name="Huang L."/>
        </authorList>
    </citation>
    <scope>NUCLEOTIDE SEQUENCE</scope>
    <source>
        <strain evidence="2">CRI-CJ2</strain>
    </source>
</reference>
<dbReference type="EMBL" id="JAESVG020000011">
    <property type="protein sequence ID" value="KAG8622920.1"/>
    <property type="molecule type" value="Genomic_DNA"/>
</dbReference>
<feature type="region of interest" description="Disordered" evidence="1">
    <location>
        <begin position="1"/>
        <end position="59"/>
    </location>
</feature>
<name>A0A8K0P921_9PEZI</name>
<evidence type="ECO:0000256" key="1">
    <source>
        <dbReference type="SAM" id="MobiDB-lite"/>
    </source>
</evidence>
<proteinExistence type="predicted"/>
<keyword evidence="3" id="KW-1185">Reference proteome</keyword>
<protein>
    <submittedName>
        <fullName evidence="2">Uncharacterized protein</fullName>
    </submittedName>
</protein>
<comment type="caution">
    <text evidence="2">The sequence shown here is derived from an EMBL/GenBank/DDBJ whole genome shotgun (WGS) entry which is preliminary data.</text>
</comment>